<comment type="similarity">
    <text evidence="4">Belongs to the glucosamine/galactosamine-6-phosphate isomerase family. NagB subfamily.</text>
</comment>
<comment type="caution">
    <text evidence="4">Lacks conserved residue(s) required for the propagation of feature annotation.</text>
</comment>
<feature type="active site" description="For ring-opening step" evidence="4">
    <location>
        <position position="158"/>
    </location>
</feature>
<dbReference type="Proteomes" id="UP000657006">
    <property type="component" value="Unassembled WGS sequence"/>
</dbReference>
<evidence type="ECO:0000313" key="6">
    <source>
        <dbReference type="EMBL" id="MBC8543645.1"/>
    </source>
</evidence>
<reference evidence="6" key="1">
    <citation type="submission" date="2020-08" db="EMBL/GenBank/DDBJ databases">
        <title>Genome public.</title>
        <authorList>
            <person name="Liu C."/>
            <person name="Sun Q."/>
        </authorList>
    </citation>
    <scope>NUCLEOTIDE SEQUENCE</scope>
    <source>
        <strain evidence="6">NSJ-32</strain>
    </source>
</reference>
<feature type="active site" description="Proton acceptor; for enolization step" evidence="4">
    <location>
        <position position="82"/>
    </location>
</feature>
<evidence type="ECO:0000256" key="2">
    <source>
        <dbReference type="ARBA" id="ARBA00022801"/>
    </source>
</evidence>
<accession>A0A926DUT6</accession>
<feature type="domain" description="Glucosamine/galactosamine-6-phosphate isomerase" evidence="5">
    <location>
        <begin position="42"/>
        <end position="239"/>
    </location>
</feature>
<dbReference type="HAMAP" id="MF_01241">
    <property type="entry name" value="GlcN6P_deamin"/>
    <property type="match status" value="1"/>
</dbReference>
<dbReference type="FunFam" id="3.40.50.1360:FF:000003">
    <property type="entry name" value="Glucosamine-6-phosphate deaminase"/>
    <property type="match status" value="1"/>
</dbReference>
<keyword evidence="3 4" id="KW-0119">Carbohydrate metabolism</keyword>
<evidence type="ECO:0000256" key="3">
    <source>
        <dbReference type="ARBA" id="ARBA00023277"/>
    </source>
</evidence>
<dbReference type="EMBL" id="JACRSQ010000011">
    <property type="protein sequence ID" value="MBC8543645.1"/>
    <property type="molecule type" value="Genomic_DNA"/>
</dbReference>
<dbReference type="PANTHER" id="PTHR11280">
    <property type="entry name" value="GLUCOSAMINE-6-PHOSPHATE ISOMERASE"/>
    <property type="match status" value="1"/>
</dbReference>
<proteinExistence type="inferred from homology"/>
<evidence type="ECO:0000256" key="1">
    <source>
        <dbReference type="ARBA" id="ARBA00000644"/>
    </source>
</evidence>
<dbReference type="GO" id="GO:0005737">
    <property type="term" value="C:cytoplasm"/>
    <property type="evidence" value="ECO:0007669"/>
    <property type="project" value="TreeGrafter"/>
</dbReference>
<dbReference type="GO" id="GO:0005975">
    <property type="term" value="P:carbohydrate metabolic process"/>
    <property type="evidence" value="ECO:0007669"/>
    <property type="project" value="InterPro"/>
</dbReference>
<dbReference type="GO" id="GO:0004342">
    <property type="term" value="F:glucosamine-6-phosphate deaminase activity"/>
    <property type="evidence" value="ECO:0007669"/>
    <property type="project" value="UniProtKB-UniRule"/>
</dbReference>
<keyword evidence="7" id="KW-1185">Reference proteome</keyword>
<dbReference type="PANTHER" id="PTHR11280:SF5">
    <property type="entry name" value="GLUCOSAMINE-6-PHOSPHATE ISOMERASE"/>
    <property type="match status" value="1"/>
</dbReference>
<organism evidence="6 7">
    <name type="scientific">Bianquea renquensis</name>
    <dbReference type="NCBI Taxonomy" id="2763661"/>
    <lineage>
        <taxon>Bacteria</taxon>
        <taxon>Bacillati</taxon>
        <taxon>Bacillota</taxon>
        <taxon>Clostridia</taxon>
        <taxon>Eubacteriales</taxon>
        <taxon>Bianqueaceae</taxon>
        <taxon>Bianquea</taxon>
    </lineage>
</organism>
<dbReference type="CDD" id="cd01399">
    <property type="entry name" value="GlcN6P_deaminase"/>
    <property type="match status" value="1"/>
</dbReference>
<dbReference type="InterPro" id="IPR004547">
    <property type="entry name" value="Glucosamine6P_isomerase"/>
</dbReference>
<evidence type="ECO:0000313" key="7">
    <source>
        <dbReference type="Proteomes" id="UP000657006"/>
    </source>
</evidence>
<sequence length="264" mass="28830">MQSDAIRFTNQKNHNIHLYVCRDYDTISKKAAGLVGGMVSVKPNCILGLATGSSPIGMYERLAEMYRDGITDFSKVTTFNLDEYCALSEENDQSYHYFMREHLFRHINVPDENIHIPSGCTQDMEMECQQYDAAIAAAGGIDIQVLGIGSNGHIGFNEPADAFIGPTHLVNLKESTIKANARFFQSEADVPRRAISMGIGSIMAAKKILLIAHGANKAKAITATLEGPITPEVPASILQLHPDVVMMIDQEAAAGLSEYQPEGR</sequence>
<gene>
    <name evidence="4 6" type="primary">nagB</name>
    <name evidence="6" type="ORF">H8730_08820</name>
</gene>
<protein>
    <recommendedName>
        <fullName evidence="4">Glucosamine-6-phosphate deaminase</fullName>
        <ecNumber evidence="4">3.5.99.6</ecNumber>
    </recommendedName>
    <alternativeName>
        <fullName evidence="4">GlcN6P deaminase</fullName>
        <shortName evidence="4">GNPDA</shortName>
    </alternativeName>
    <alternativeName>
        <fullName evidence="4">Glucosamine-6-phosphate isomerase</fullName>
    </alternativeName>
</protein>
<dbReference type="Gene3D" id="3.40.50.1360">
    <property type="match status" value="1"/>
</dbReference>
<dbReference type="InterPro" id="IPR037171">
    <property type="entry name" value="NagB/RpiA_transferase-like"/>
</dbReference>
<dbReference type="GO" id="GO:0006043">
    <property type="term" value="P:glucosamine catabolic process"/>
    <property type="evidence" value="ECO:0007669"/>
    <property type="project" value="TreeGrafter"/>
</dbReference>
<dbReference type="NCBIfam" id="TIGR00502">
    <property type="entry name" value="nagB"/>
    <property type="match status" value="1"/>
</dbReference>
<feature type="active site" description="Proton acceptor; for ring-opening step" evidence="4">
    <location>
        <position position="153"/>
    </location>
</feature>
<feature type="active site" description="For ring-opening step" evidence="4">
    <location>
        <position position="151"/>
    </location>
</feature>
<dbReference type="GO" id="GO:0006046">
    <property type="term" value="P:N-acetylglucosamine catabolic process"/>
    <property type="evidence" value="ECO:0007669"/>
    <property type="project" value="UniProtKB-UniRule"/>
</dbReference>
<comment type="caution">
    <text evidence="6">The sequence shown here is derived from an EMBL/GenBank/DDBJ whole genome shotgun (WGS) entry which is preliminary data.</text>
</comment>
<dbReference type="EC" id="3.5.99.6" evidence="4"/>
<comment type="pathway">
    <text evidence="4">Amino-sugar metabolism; N-acetylneuraminate degradation; D-fructose 6-phosphate from N-acetylneuraminate: step 5/5.</text>
</comment>
<dbReference type="PROSITE" id="PS01161">
    <property type="entry name" value="GLC_GALNAC_ISOMERASE"/>
    <property type="match status" value="1"/>
</dbReference>
<keyword evidence="2 4" id="KW-0378">Hydrolase</keyword>
<dbReference type="AlphaFoldDB" id="A0A926DUT6"/>
<evidence type="ECO:0000256" key="4">
    <source>
        <dbReference type="HAMAP-Rule" id="MF_01241"/>
    </source>
</evidence>
<dbReference type="GO" id="GO:0019262">
    <property type="term" value="P:N-acetylneuraminate catabolic process"/>
    <property type="evidence" value="ECO:0007669"/>
    <property type="project" value="UniProtKB-UniRule"/>
</dbReference>
<dbReference type="GO" id="GO:0042802">
    <property type="term" value="F:identical protein binding"/>
    <property type="evidence" value="ECO:0007669"/>
    <property type="project" value="TreeGrafter"/>
</dbReference>
<dbReference type="SUPFAM" id="SSF100950">
    <property type="entry name" value="NagB/RpiA/CoA transferase-like"/>
    <property type="match status" value="1"/>
</dbReference>
<comment type="function">
    <text evidence="4">Catalyzes the reversible isomerization-deamination of glucosamine 6-phosphate (GlcN6P) to form fructose 6-phosphate (Fru6P) and ammonium ion.</text>
</comment>
<dbReference type="InterPro" id="IPR006148">
    <property type="entry name" value="Glc/Gal-6P_isomerase"/>
</dbReference>
<name>A0A926DUT6_9FIRM</name>
<dbReference type="InterPro" id="IPR018321">
    <property type="entry name" value="Glucosamine6P_isomerase_CS"/>
</dbReference>
<comment type="catalytic activity">
    <reaction evidence="1 4">
        <text>alpha-D-glucosamine 6-phosphate + H2O = beta-D-fructose 6-phosphate + NH4(+)</text>
        <dbReference type="Rhea" id="RHEA:12172"/>
        <dbReference type="ChEBI" id="CHEBI:15377"/>
        <dbReference type="ChEBI" id="CHEBI:28938"/>
        <dbReference type="ChEBI" id="CHEBI:57634"/>
        <dbReference type="ChEBI" id="CHEBI:75989"/>
        <dbReference type="EC" id="3.5.99.6"/>
    </reaction>
</comment>
<evidence type="ECO:0000259" key="5">
    <source>
        <dbReference type="Pfam" id="PF01182"/>
    </source>
</evidence>
<dbReference type="Pfam" id="PF01182">
    <property type="entry name" value="Glucosamine_iso"/>
    <property type="match status" value="1"/>
</dbReference>